<evidence type="ECO:0000256" key="4">
    <source>
        <dbReference type="ARBA" id="ARBA00022801"/>
    </source>
</evidence>
<dbReference type="AlphaFoldDB" id="A0A4S4KYQ0"/>
<evidence type="ECO:0000256" key="7">
    <source>
        <dbReference type="ARBA" id="ARBA00023295"/>
    </source>
</evidence>
<organism evidence="14 15">
    <name type="scientific">Phellinidium pouzarii</name>
    <dbReference type="NCBI Taxonomy" id="167371"/>
    <lineage>
        <taxon>Eukaryota</taxon>
        <taxon>Fungi</taxon>
        <taxon>Dikarya</taxon>
        <taxon>Basidiomycota</taxon>
        <taxon>Agaricomycotina</taxon>
        <taxon>Agaricomycetes</taxon>
        <taxon>Hymenochaetales</taxon>
        <taxon>Hymenochaetaceae</taxon>
        <taxon>Phellinidium</taxon>
    </lineage>
</organism>
<dbReference type="PROSITE" id="PS51154">
    <property type="entry name" value="MACRO"/>
    <property type="match status" value="1"/>
</dbReference>
<dbReference type="GO" id="GO:0008843">
    <property type="term" value="F:endochitinase activity"/>
    <property type="evidence" value="ECO:0007669"/>
    <property type="project" value="UniProtKB-EC"/>
</dbReference>
<dbReference type="SUPFAM" id="SSF51445">
    <property type="entry name" value="(Trans)glycosidases"/>
    <property type="match status" value="1"/>
</dbReference>
<dbReference type="Pfam" id="PF01661">
    <property type="entry name" value="Macro"/>
    <property type="match status" value="1"/>
</dbReference>
<dbReference type="InterPro" id="IPR017853">
    <property type="entry name" value="GH"/>
</dbReference>
<keyword evidence="3" id="KW-0147">Chitin-binding</keyword>
<dbReference type="CDD" id="cd02908">
    <property type="entry name" value="Macro_OAADPr_deacetylase"/>
    <property type="match status" value="1"/>
</dbReference>
<dbReference type="GO" id="GO:0008061">
    <property type="term" value="F:chitin binding"/>
    <property type="evidence" value="ECO:0007669"/>
    <property type="project" value="UniProtKB-KW"/>
</dbReference>
<keyword evidence="4 9" id="KW-0378">Hydrolase</keyword>
<name>A0A4S4KYQ0_9AGAM</name>
<dbReference type="SMART" id="SM00506">
    <property type="entry name" value="A1pp"/>
    <property type="match status" value="1"/>
</dbReference>
<protein>
    <recommendedName>
        <fullName evidence="2">chitinase</fullName>
        <ecNumber evidence="2">3.2.1.14</ecNumber>
    </recommendedName>
</protein>
<dbReference type="InterPro" id="IPR002589">
    <property type="entry name" value="Macro_dom"/>
</dbReference>
<accession>A0A4S4KYQ0</accession>
<dbReference type="Proteomes" id="UP000308199">
    <property type="component" value="Unassembled WGS sequence"/>
</dbReference>
<feature type="region of interest" description="Disordered" evidence="10">
    <location>
        <begin position="328"/>
        <end position="371"/>
    </location>
</feature>
<evidence type="ECO:0000259" key="12">
    <source>
        <dbReference type="PROSITE" id="PS51154"/>
    </source>
</evidence>
<comment type="caution">
    <text evidence="14">The sequence shown here is derived from an EMBL/GenBank/DDBJ whole genome shotgun (WGS) entry which is preliminary data.</text>
</comment>
<keyword evidence="5" id="KW-0146">Chitin degradation</keyword>
<dbReference type="OrthoDB" id="6020543at2759"/>
<dbReference type="GO" id="GO:0000272">
    <property type="term" value="P:polysaccharide catabolic process"/>
    <property type="evidence" value="ECO:0007669"/>
    <property type="project" value="UniProtKB-KW"/>
</dbReference>
<dbReference type="PROSITE" id="PS01095">
    <property type="entry name" value="GH18_1"/>
    <property type="match status" value="1"/>
</dbReference>
<evidence type="ECO:0000256" key="10">
    <source>
        <dbReference type="SAM" id="MobiDB-lite"/>
    </source>
</evidence>
<evidence type="ECO:0000256" key="8">
    <source>
        <dbReference type="ARBA" id="ARBA00023326"/>
    </source>
</evidence>
<comment type="catalytic activity">
    <reaction evidence="1">
        <text>Random endo-hydrolysis of N-acetyl-beta-D-glucosaminide (1-&gt;4)-beta-linkages in chitin and chitodextrins.</text>
        <dbReference type="EC" id="3.2.1.14"/>
    </reaction>
</comment>
<keyword evidence="15" id="KW-1185">Reference proteome</keyword>
<dbReference type="PROSITE" id="PS51910">
    <property type="entry name" value="GH18_2"/>
    <property type="match status" value="1"/>
</dbReference>
<evidence type="ECO:0000256" key="11">
    <source>
        <dbReference type="SAM" id="SignalP"/>
    </source>
</evidence>
<dbReference type="InterPro" id="IPR050542">
    <property type="entry name" value="Glycosyl_Hydrlase18_Chitinase"/>
</dbReference>
<dbReference type="EC" id="3.2.1.14" evidence="2"/>
<dbReference type="Gene3D" id="3.20.20.80">
    <property type="entry name" value="Glycosidases"/>
    <property type="match status" value="1"/>
</dbReference>
<evidence type="ECO:0000313" key="15">
    <source>
        <dbReference type="Proteomes" id="UP000308199"/>
    </source>
</evidence>
<dbReference type="InterPro" id="IPR045321">
    <property type="entry name" value="Cts1-like"/>
</dbReference>
<keyword evidence="6" id="KW-0119">Carbohydrate metabolism</keyword>
<dbReference type="CDD" id="cd02877">
    <property type="entry name" value="GH18_hevamine_XipI_class_III"/>
    <property type="match status" value="1"/>
</dbReference>
<dbReference type="GO" id="GO:0006032">
    <property type="term" value="P:chitin catabolic process"/>
    <property type="evidence" value="ECO:0007669"/>
    <property type="project" value="UniProtKB-KW"/>
</dbReference>
<dbReference type="SUPFAM" id="SSF52949">
    <property type="entry name" value="Macro domain-like"/>
    <property type="match status" value="1"/>
</dbReference>
<keyword evidence="8" id="KW-0624">Polysaccharide degradation</keyword>
<gene>
    <name evidence="14" type="ORF">EW145_g5839</name>
</gene>
<dbReference type="InterPro" id="IPR001579">
    <property type="entry name" value="Glyco_hydro_18_chit_AS"/>
</dbReference>
<dbReference type="PANTHER" id="PTHR45708">
    <property type="entry name" value="ENDOCHITINASE"/>
    <property type="match status" value="1"/>
</dbReference>
<evidence type="ECO:0000256" key="6">
    <source>
        <dbReference type="ARBA" id="ARBA00023277"/>
    </source>
</evidence>
<feature type="signal peptide" evidence="11">
    <location>
        <begin position="1"/>
        <end position="32"/>
    </location>
</feature>
<evidence type="ECO:0000313" key="14">
    <source>
        <dbReference type="EMBL" id="THH04004.1"/>
    </source>
</evidence>
<dbReference type="EMBL" id="SGPK01000387">
    <property type="protein sequence ID" value="THH04004.1"/>
    <property type="molecule type" value="Genomic_DNA"/>
</dbReference>
<feature type="compositionally biased region" description="Gly residues" evidence="10">
    <location>
        <begin position="349"/>
        <end position="371"/>
    </location>
</feature>
<evidence type="ECO:0000256" key="1">
    <source>
        <dbReference type="ARBA" id="ARBA00000822"/>
    </source>
</evidence>
<evidence type="ECO:0000256" key="2">
    <source>
        <dbReference type="ARBA" id="ARBA00012729"/>
    </source>
</evidence>
<dbReference type="PANTHER" id="PTHR45708:SF49">
    <property type="entry name" value="ENDOCHITINASE"/>
    <property type="match status" value="1"/>
</dbReference>
<dbReference type="InterPro" id="IPR001223">
    <property type="entry name" value="Glyco_hydro18_cat"/>
</dbReference>
<proteinExistence type="predicted"/>
<evidence type="ECO:0000259" key="13">
    <source>
        <dbReference type="PROSITE" id="PS51910"/>
    </source>
</evidence>
<reference evidence="14 15" key="1">
    <citation type="submission" date="2019-02" db="EMBL/GenBank/DDBJ databases">
        <title>Genome sequencing of the rare red list fungi Phellinidium pouzarii.</title>
        <authorList>
            <person name="Buettner E."/>
            <person name="Kellner H."/>
        </authorList>
    </citation>
    <scope>NUCLEOTIDE SEQUENCE [LARGE SCALE GENOMIC DNA]</scope>
    <source>
        <strain evidence="14 15">DSM 108285</strain>
    </source>
</reference>
<dbReference type="InterPro" id="IPR043472">
    <property type="entry name" value="Macro_dom-like"/>
</dbReference>
<dbReference type="GO" id="GO:0005576">
    <property type="term" value="C:extracellular region"/>
    <property type="evidence" value="ECO:0007669"/>
    <property type="project" value="TreeGrafter"/>
</dbReference>
<keyword evidence="11" id="KW-0732">Signal</keyword>
<keyword evidence="7 9" id="KW-0326">Glycosidase</keyword>
<evidence type="ECO:0000256" key="3">
    <source>
        <dbReference type="ARBA" id="ARBA00022669"/>
    </source>
</evidence>
<sequence length="601" mass="64175">MSDRMTGRCGLWQTAWIALVLALTLGVGRVVGFDINRNDNLAVYWGQDSSGHQQRLSYYCQDDVYNTIPLAFLYVFFGVGSEPEMSFANTCNEGNGTFPGTELSNCTFMAADIEQCQSKGKIITISLGGADSSVGFVNESQAEGFADTIWSMFLGGNGDIRPFGNAVLDGVDLDIEGGLPTFYSDFVDRLRTHTDNADKTYYITAAPQCPFPDANVGPAINASRFDAIYVQFYNNYCGLNYPTEFDFSLWDEWARTQSPNPDVKIYIGAPGSATAAGQGYVNTTVLQEYALAAQRDYTTFGGVMLWDASDAYENNRYDKAIKTALSTNGQEISNGGGSGSGTNSTSPSGGSGTDGSGDGGGLGDGGGGGGDAGSECFQSRLASLAGGELIASRDGIKIIYSETPMSKVALSNIPTLRQLYAASKLVTSQAPRYAPVEMHLGRISVYQGDITMLEVDAIVNAANRSLLVDGAIHRAAGRALLQECQTLDGCDTGDAKITKGYNLPAKHVIHTVGPVYSVRSVDVTAGQLASCYKRSLTIAAENTLKSIAFPSISTGVYGYPVNDATRIALDETRRFLDSENGASFNRVVFTVFSDEDLSTYE</sequence>
<dbReference type="Gene3D" id="3.40.220.10">
    <property type="entry name" value="Leucine Aminopeptidase, subunit E, domain 1"/>
    <property type="match status" value="1"/>
</dbReference>
<dbReference type="Pfam" id="PF00704">
    <property type="entry name" value="Glyco_hydro_18"/>
    <property type="match status" value="1"/>
</dbReference>
<evidence type="ECO:0000256" key="9">
    <source>
        <dbReference type="RuleBase" id="RU000489"/>
    </source>
</evidence>
<evidence type="ECO:0000256" key="5">
    <source>
        <dbReference type="ARBA" id="ARBA00023024"/>
    </source>
</evidence>
<feature type="domain" description="GH18" evidence="13">
    <location>
        <begin position="39"/>
        <end position="328"/>
    </location>
</feature>
<feature type="domain" description="Macro" evidence="12">
    <location>
        <begin position="430"/>
        <end position="601"/>
    </location>
</feature>
<feature type="chain" id="PRO_5020721501" description="chitinase" evidence="11">
    <location>
        <begin position="33"/>
        <end position="601"/>
    </location>
</feature>